<feature type="compositionally biased region" description="Polar residues" evidence="1">
    <location>
        <begin position="314"/>
        <end position="328"/>
    </location>
</feature>
<dbReference type="VEuPathDB" id="FungiDB:yc1106_08021"/>
<feature type="region of interest" description="Disordered" evidence="1">
    <location>
        <begin position="309"/>
        <end position="366"/>
    </location>
</feature>
<name>A0A9Q8ZEX8_CURCL</name>
<feature type="compositionally biased region" description="Low complexity" evidence="1">
    <location>
        <begin position="329"/>
        <end position="359"/>
    </location>
</feature>
<dbReference type="EMBL" id="CP089279">
    <property type="protein sequence ID" value="USP80747.1"/>
    <property type="molecule type" value="Genomic_DNA"/>
</dbReference>
<keyword evidence="3" id="KW-1185">Reference proteome</keyword>
<keyword evidence="2" id="KW-0808">Transferase</keyword>
<dbReference type="OrthoDB" id="4851849at2759"/>
<accession>A0A9Q8ZEX8</accession>
<sequence>MILRLEVNEERLHGLHNTARQLQDIMIMVPQKRSTGVTPVEKDLSEDPIDINLAKSLVVQYGLRERFLSRMSRVLHAAVSMREDTFKNAVDIHLSYKDSRTRNITKQDLIGVENTLASIAKLPRGTSLQQLYLLILSADESHLGASLKRAEENLWEAVLLLSYIDARAAIYSLRDSFKEYSDIFADIITITFGFYDDEDSYSKLDQELGDRIIKLSESVQAYNESLKETNDLIHTAEEIAKEPNFEERLNNLIRDASFANELFELMCKLGFPKRAYGTLISVARTTKTFENVTFRDKSFSSATKIPFQTKARPLSNNPSQAVQSENTYPTPTSPLSPSTASTAPSATASAPLTPLTPLSPQVPPFPAEKNRLQQEATLLIGSILDNQLLTKHDNAWYSFGFVCTRDEEEERSLAGLYSVLLQEADSVQTFFHELHHALESHSLVPLFVAKGYEIFREHFPHLEAFLSTPPEQRATVWRLKQFILDPDKTEPPACLRRDYGFKMCKQREEVLRLKAIYVKVLEKMEPEDLHAACLYGRLFEAAVCEGVAIDEKDRRLMHNDYPSPFIGFDNDTGLAGYQLPLFRKQEKL</sequence>
<reference evidence="2" key="1">
    <citation type="submission" date="2021-12" db="EMBL/GenBank/DDBJ databases">
        <title>Curvularia clavata genome.</title>
        <authorList>
            <person name="Cao Y."/>
        </authorList>
    </citation>
    <scope>NUCLEOTIDE SEQUENCE</scope>
    <source>
        <strain evidence="2">Yc1106</strain>
    </source>
</reference>
<evidence type="ECO:0000313" key="3">
    <source>
        <dbReference type="Proteomes" id="UP001056012"/>
    </source>
</evidence>
<protein>
    <submittedName>
        <fullName evidence="2">Gpi ethanolamine phosphate transferase 3</fullName>
    </submittedName>
</protein>
<organism evidence="2 3">
    <name type="scientific">Curvularia clavata</name>
    <dbReference type="NCBI Taxonomy" id="95742"/>
    <lineage>
        <taxon>Eukaryota</taxon>
        <taxon>Fungi</taxon>
        <taxon>Dikarya</taxon>
        <taxon>Ascomycota</taxon>
        <taxon>Pezizomycotina</taxon>
        <taxon>Dothideomycetes</taxon>
        <taxon>Pleosporomycetidae</taxon>
        <taxon>Pleosporales</taxon>
        <taxon>Pleosporineae</taxon>
        <taxon>Pleosporaceae</taxon>
        <taxon>Curvularia</taxon>
    </lineage>
</organism>
<dbReference type="Proteomes" id="UP001056012">
    <property type="component" value="Chromosome 6"/>
</dbReference>
<proteinExistence type="predicted"/>
<evidence type="ECO:0000256" key="1">
    <source>
        <dbReference type="SAM" id="MobiDB-lite"/>
    </source>
</evidence>
<evidence type="ECO:0000313" key="2">
    <source>
        <dbReference type="EMBL" id="USP80747.1"/>
    </source>
</evidence>
<dbReference type="GO" id="GO:0016740">
    <property type="term" value="F:transferase activity"/>
    <property type="evidence" value="ECO:0007669"/>
    <property type="project" value="UniProtKB-KW"/>
</dbReference>
<gene>
    <name evidence="2" type="ORF">yc1106_08021</name>
</gene>
<dbReference type="AlphaFoldDB" id="A0A9Q8ZEX8"/>